<dbReference type="InterPro" id="IPR036188">
    <property type="entry name" value="FAD/NAD-bd_sf"/>
</dbReference>
<dbReference type="GO" id="GO:0005737">
    <property type="term" value="C:cytoplasm"/>
    <property type="evidence" value="ECO:0007669"/>
    <property type="project" value="TreeGrafter"/>
</dbReference>
<keyword evidence="1" id="KW-0560">Oxidoreductase</keyword>
<dbReference type="PANTHER" id="PTHR13847">
    <property type="entry name" value="SARCOSINE DEHYDROGENASE-RELATED"/>
    <property type="match status" value="1"/>
</dbReference>
<accession>A0A4Q1SI52</accession>
<evidence type="ECO:0000313" key="3">
    <source>
        <dbReference type="EMBL" id="RXS97291.1"/>
    </source>
</evidence>
<organism evidence="3 4">
    <name type="scientific">Silvibacterium dinghuense</name>
    <dbReference type="NCBI Taxonomy" id="1560006"/>
    <lineage>
        <taxon>Bacteria</taxon>
        <taxon>Pseudomonadati</taxon>
        <taxon>Acidobacteriota</taxon>
        <taxon>Terriglobia</taxon>
        <taxon>Terriglobales</taxon>
        <taxon>Acidobacteriaceae</taxon>
        <taxon>Silvibacterium</taxon>
    </lineage>
</organism>
<dbReference type="GO" id="GO:0016491">
    <property type="term" value="F:oxidoreductase activity"/>
    <property type="evidence" value="ECO:0007669"/>
    <property type="project" value="UniProtKB-KW"/>
</dbReference>
<dbReference type="EMBL" id="SDMK01000001">
    <property type="protein sequence ID" value="RXS97291.1"/>
    <property type="molecule type" value="Genomic_DNA"/>
</dbReference>
<feature type="domain" description="FAD dependent oxidoreductase" evidence="2">
    <location>
        <begin position="5"/>
        <end position="349"/>
    </location>
</feature>
<proteinExistence type="predicted"/>
<reference evidence="3 4" key="1">
    <citation type="journal article" date="2016" name="Int. J. Syst. Evol. Microbiol.">
        <title>Acidipila dinghuensis sp. nov., an acidobacterium isolated from forest soil.</title>
        <authorList>
            <person name="Jiang Y.W."/>
            <person name="Wang J."/>
            <person name="Chen M.H."/>
            <person name="Lv Y.Y."/>
            <person name="Qiu L.H."/>
        </authorList>
    </citation>
    <scope>NUCLEOTIDE SEQUENCE [LARGE SCALE GENOMIC DNA]</scope>
    <source>
        <strain evidence="3 4">DHOF10</strain>
    </source>
</reference>
<dbReference type="SUPFAM" id="SSF54373">
    <property type="entry name" value="FAD-linked reductases, C-terminal domain"/>
    <property type="match status" value="1"/>
</dbReference>
<dbReference type="OrthoDB" id="9806257at2"/>
<gene>
    <name evidence="3" type="ORF">ESZ00_05115</name>
</gene>
<name>A0A4Q1SI52_9BACT</name>
<dbReference type="RefSeq" id="WP_129207070.1">
    <property type="nucleotide sequence ID" value="NZ_BMGU01000001.1"/>
</dbReference>
<dbReference type="SUPFAM" id="SSF51905">
    <property type="entry name" value="FAD/NAD(P)-binding domain"/>
    <property type="match status" value="1"/>
</dbReference>
<evidence type="ECO:0000256" key="1">
    <source>
        <dbReference type="ARBA" id="ARBA00023002"/>
    </source>
</evidence>
<protein>
    <submittedName>
        <fullName evidence="3">FAD-binding oxidoreductase</fullName>
    </submittedName>
</protein>
<dbReference type="Gene3D" id="3.30.9.10">
    <property type="entry name" value="D-Amino Acid Oxidase, subunit A, domain 2"/>
    <property type="match status" value="1"/>
</dbReference>
<comment type="caution">
    <text evidence="3">The sequence shown here is derived from an EMBL/GenBank/DDBJ whole genome shotgun (WGS) entry which is preliminary data.</text>
</comment>
<dbReference type="AlphaFoldDB" id="A0A4Q1SI52"/>
<evidence type="ECO:0000313" key="4">
    <source>
        <dbReference type="Proteomes" id="UP000290253"/>
    </source>
</evidence>
<dbReference type="PANTHER" id="PTHR13847:SF287">
    <property type="entry name" value="FAD-DEPENDENT OXIDOREDUCTASE DOMAIN-CONTAINING PROTEIN 1"/>
    <property type="match status" value="1"/>
</dbReference>
<dbReference type="Gene3D" id="3.50.50.60">
    <property type="entry name" value="FAD/NAD(P)-binding domain"/>
    <property type="match status" value="1"/>
</dbReference>
<evidence type="ECO:0000259" key="2">
    <source>
        <dbReference type="Pfam" id="PF01266"/>
    </source>
</evidence>
<dbReference type="InterPro" id="IPR006076">
    <property type="entry name" value="FAD-dep_OxRdtase"/>
</dbReference>
<keyword evidence="4" id="KW-1185">Reference proteome</keyword>
<sequence>MAIFDVVIVGAGIVGSAIARESARAGLRTAVIEEKVPGSGITAAGMGHLVVMDDSPAQLALTTFSRELWQQERETLPASIEFESRGTLWVASDEEEMKEVHAKRATYEKAGVASEVLDAKTVAAVEPNLRPGLAGGLRVPEDAVVYPPAAAAHFLSDAQHHGAKLVQGRAAAAGKGEVVLANSAKLQAERIVLAAGADISLLPQLPIQKRKGHLLITDRYPGFAHHQLVELGYLKSAHKLTDESVAFNLQPRQTGQMLIGSSRQFGKVDPAAEPRMLRLMLERAIKYMPKLAALSAIRAWTGFRASTDDKLPLIGPAEAITDDPSLWLAMGFEGLGITNAPGAARLLVDQLLGNHSALDVTPFLPARLAVKKETEHA</sequence>
<dbReference type="Pfam" id="PF01266">
    <property type="entry name" value="DAO"/>
    <property type="match status" value="1"/>
</dbReference>
<dbReference type="Proteomes" id="UP000290253">
    <property type="component" value="Unassembled WGS sequence"/>
</dbReference>